<dbReference type="Proteomes" id="UP000595448">
    <property type="component" value="Chromosome"/>
</dbReference>
<protein>
    <submittedName>
        <fullName evidence="1">Uncharacterized protein</fullName>
    </submittedName>
</protein>
<dbReference type="RefSeq" id="WP_201102526.1">
    <property type="nucleotide sequence ID" value="NZ_CP067977.1"/>
</dbReference>
<dbReference type="EMBL" id="CP067977">
    <property type="protein sequence ID" value="QQQ18154.1"/>
    <property type="molecule type" value="Genomic_DNA"/>
</dbReference>
<keyword evidence="2" id="KW-1185">Reference proteome</keyword>
<sequence>MAELSVAHRAMMDPLIAACSDDQLVKLADAVGAMAGDRARLVSQTLSAAVADRARRDTALWPLMPLFMPRQDGLEGVTFPREVLNRLWRQASAAEPELLPQLDEDGDDAVAVADRLCRAAAGAVRDRPEAVWPQALAPQQRENGLEQLAVCLDLAPLARRALPQLPAWVGRADGDQLADLRLLVTDSAGIAVDGACRMMEILFAHLGDAALILRVVTHSSNAASRESFLGVSEMAIFVNRLIGGIQDRVRQVEAYKPKDGAEGTERLLRDIAWSAATIGEIDVTLTPQPDGPWGKALRDARVKVATRMTALMMSADKLMDTALPLTRTQLAGRMTRAAPRLDADPASPALADLATILTLIGRLRGSAAVFGCESDRRKLSERLTERLSTYADEALDLVNAGEVEDENRALALIECVADLLGRLDATDAARTVRRRAAVAGAPTTTDGPSPQAA</sequence>
<reference evidence="1 2" key="1">
    <citation type="submission" date="2021-01" db="EMBL/GenBank/DDBJ databases">
        <title>Brevundimonas vitis sp. nov., an bacterium isolated from grape (Vitis vinifera).</title>
        <authorList>
            <person name="Jiang L."/>
            <person name="Lee J."/>
        </authorList>
    </citation>
    <scope>NUCLEOTIDE SEQUENCE [LARGE SCALE GENOMIC DNA]</scope>
    <source>
        <strain evidence="1 2">GRTSA-9</strain>
    </source>
</reference>
<organism evidence="1 2">
    <name type="scientific">Brevundimonas vitisensis</name>
    <dbReference type="NCBI Taxonomy" id="2800818"/>
    <lineage>
        <taxon>Bacteria</taxon>
        <taxon>Pseudomonadati</taxon>
        <taxon>Pseudomonadota</taxon>
        <taxon>Alphaproteobacteria</taxon>
        <taxon>Caulobacterales</taxon>
        <taxon>Caulobacteraceae</taxon>
        <taxon>Brevundimonas</taxon>
    </lineage>
</organism>
<gene>
    <name evidence="1" type="ORF">JIP62_12690</name>
</gene>
<name>A0ABX7BKQ5_9CAUL</name>
<accession>A0ABX7BKQ5</accession>
<evidence type="ECO:0000313" key="1">
    <source>
        <dbReference type="EMBL" id="QQQ18154.1"/>
    </source>
</evidence>
<proteinExistence type="predicted"/>
<evidence type="ECO:0000313" key="2">
    <source>
        <dbReference type="Proteomes" id="UP000595448"/>
    </source>
</evidence>